<dbReference type="RefSeq" id="WP_222825275.1">
    <property type="nucleotide sequence ID" value="NZ_JAHWXP010000003.1"/>
</dbReference>
<accession>A0ABS7PHQ9</accession>
<protein>
    <recommendedName>
        <fullName evidence="4">DUF3899 domain-containing protein</fullName>
    </recommendedName>
</protein>
<dbReference type="EMBL" id="JAHWXP010000003">
    <property type="protein sequence ID" value="MBY8337765.1"/>
    <property type="molecule type" value="Genomic_DNA"/>
</dbReference>
<proteinExistence type="predicted"/>
<sequence>MSTPMSMIVLVATTLFFWLTARTLYREIKTGVPHLFFSPHPTFRNRPGNRKQPYLWFTVAFRIVGTLGLALMVFTAVLFLLESLNLIY</sequence>
<evidence type="ECO:0000256" key="1">
    <source>
        <dbReference type="SAM" id="Phobius"/>
    </source>
</evidence>
<organism evidence="2 3">
    <name type="scientific">Alteriqipengyuania abyssalis</name>
    <dbReference type="NCBI Taxonomy" id="2860200"/>
    <lineage>
        <taxon>Bacteria</taxon>
        <taxon>Pseudomonadati</taxon>
        <taxon>Pseudomonadota</taxon>
        <taxon>Alphaproteobacteria</taxon>
        <taxon>Sphingomonadales</taxon>
        <taxon>Erythrobacteraceae</taxon>
        <taxon>Alteriqipengyuania</taxon>
    </lineage>
</organism>
<keyword evidence="3" id="KW-1185">Reference proteome</keyword>
<keyword evidence="1" id="KW-0812">Transmembrane</keyword>
<evidence type="ECO:0000313" key="2">
    <source>
        <dbReference type="EMBL" id="MBY8337765.1"/>
    </source>
</evidence>
<name>A0ABS7PHQ9_9SPHN</name>
<evidence type="ECO:0000313" key="3">
    <source>
        <dbReference type="Proteomes" id="UP000759298"/>
    </source>
</evidence>
<reference evidence="2 3" key="1">
    <citation type="submission" date="2021-07" db="EMBL/GenBank/DDBJ databases">
        <title>Alteriqipengyuania abyssalis NZ-12B nov, sp.nov isolated from deep sea sponge in pacific ocean.</title>
        <authorList>
            <person name="Tareen S."/>
            <person name="Wink J."/>
        </authorList>
    </citation>
    <scope>NUCLEOTIDE SEQUENCE [LARGE SCALE GENOMIC DNA]</scope>
    <source>
        <strain evidence="2 3">NZ-12B</strain>
    </source>
</reference>
<comment type="caution">
    <text evidence="2">The sequence shown here is derived from an EMBL/GenBank/DDBJ whole genome shotgun (WGS) entry which is preliminary data.</text>
</comment>
<keyword evidence="1" id="KW-0472">Membrane</keyword>
<keyword evidence="1" id="KW-1133">Transmembrane helix</keyword>
<dbReference type="Proteomes" id="UP000759298">
    <property type="component" value="Unassembled WGS sequence"/>
</dbReference>
<feature type="transmembrane region" description="Helical" evidence="1">
    <location>
        <begin position="54"/>
        <end position="81"/>
    </location>
</feature>
<gene>
    <name evidence="2" type="ORF">KYN89_12000</name>
</gene>
<evidence type="ECO:0008006" key="4">
    <source>
        <dbReference type="Google" id="ProtNLM"/>
    </source>
</evidence>